<dbReference type="Gene3D" id="3.30.60.30">
    <property type="match status" value="1"/>
</dbReference>
<reference evidence="16" key="1">
    <citation type="submission" date="2025-08" db="UniProtKB">
        <authorList>
            <consortium name="Ensembl"/>
        </authorList>
    </citation>
    <scope>IDENTIFICATION</scope>
</reference>
<evidence type="ECO:0000256" key="11">
    <source>
        <dbReference type="PROSITE-ProRule" id="PRU00500"/>
    </source>
</evidence>
<keyword evidence="5" id="KW-0732">Signal</keyword>
<dbReference type="InterPro" id="IPR019577">
    <property type="entry name" value="SPARC/Testican_Ca-bd-dom"/>
</dbReference>
<organism evidence="16 17">
    <name type="scientific">Pelusios castaneus</name>
    <name type="common">West African mud turtle</name>
    <dbReference type="NCBI Taxonomy" id="367368"/>
    <lineage>
        <taxon>Eukaryota</taxon>
        <taxon>Metazoa</taxon>
        <taxon>Chordata</taxon>
        <taxon>Craniata</taxon>
        <taxon>Vertebrata</taxon>
        <taxon>Euteleostomi</taxon>
        <taxon>Archelosauria</taxon>
        <taxon>Testudinata</taxon>
        <taxon>Testudines</taxon>
        <taxon>Pleurodira</taxon>
        <taxon>Pelomedusidae</taxon>
        <taxon>Pelusios</taxon>
    </lineage>
</organism>
<dbReference type="SMART" id="SM00211">
    <property type="entry name" value="TY"/>
    <property type="match status" value="2"/>
</dbReference>
<keyword evidence="17" id="KW-1185">Reference proteome</keyword>
<protein>
    <submittedName>
        <fullName evidence="16">SPARC related modular calcium binding 2</fullName>
    </submittedName>
</protein>
<keyword evidence="7" id="KW-0106">Calcium</keyword>
<evidence type="ECO:0000256" key="4">
    <source>
        <dbReference type="ARBA" id="ARBA00022723"/>
    </source>
</evidence>
<feature type="domain" description="Kazal-like" evidence="15">
    <location>
        <begin position="11"/>
        <end position="63"/>
    </location>
</feature>
<reference evidence="16" key="2">
    <citation type="submission" date="2025-09" db="UniProtKB">
        <authorList>
            <consortium name="Ensembl"/>
        </authorList>
    </citation>
    <scope>IDENTIFICATION</scope>
</reference>
<keyword evidence="4" id="KW-0479">Metal-binding</keyword>
<keyword evidence="2" id="KW-0964">Secreted</keyword>
<dbReference type="Pfam" id="PF16597">
    <property type="entry name" value="Thyroglob_assoc"/>
    <property type="match status" value="1"/>
</dbReference>
<dbReference type="PROSITE" id="PS51465">
    <property type="entry name" value="KAZAL_2"/>
    <property type="match status" value="1"/>
</dbReference>
<evidence type="ECO:0000256" key="5">
    <source>
        <dbReference type="ARBA" id="ARBA00022729"/>
    </source>
</evidence>
<dbReference type="CDD" id="cd16241">
    <property type="entry name" value="EFh_SPARC_SMOC2"/>
    <property type="match status" value="1"/>
</dbReference>
<comment type="caution">
    <text evidence="11">Lacks conserved residue(s) required for the propagation of feature annotation.</text>
</comment>
<evidence type="ECO:0000256" key="3">
    <source>
        <dbReference type="ARBA" id="ARBA00022530"/>
    </source>
</evidence>
<sequence>TGDQEFLRVDQDKDKECSLDCAGSPQKSLCASDGRTFLSRCEFQRAKCRDPQLEIAYRGNCKDVSRCVAERKYTQEQARKELQQVFIPECNDDGTYSQVQCHSYTGYCWCVTSNGRPISGTAVAHKTPRCPGSMTEKLPQREGAGNTDIASRYPTLWTEQVKSRQNKTNKNSASSCDQELQSALEEAKQPQKDNVFIPECAQGGLYKPVQCHPSTGYCWCVLVDTGRPIPGTSTRYEQPKCDNSARALPTKTKDLYKGRQLQGCPGTKKNEFLTSVLDALSTDMVHAVSDPSLSSSRLSEPDPNHTLEERVVHWYFKQLDKNSSGDIGKKEIKPFKRFLRKKSKPKKCVKKFVEYCDVNNDKSLSVQELMGCLGVTKEEGKADTKKRHSKKLFYHFNQTEIVVVCDRPQSLGALQKV</sequence>
<evidence type="ECO:0000256" key="12">
    <source>
        <dbReference type="SAM" id="MobiDB-lite"/>
    </source>
</evidence>
<dbReference type="Pfam" id="PF00086">
    <property type="entry name" value="Thyroglobulin_1"/>
    <property type="match status" value="2"/>
</dbReference>
<name>A0A8C8SVH8_9SAUR</name>
<dbReference type="CDD" id="cd00191">
    <property type="entry name" value="TY"/>
    <property type="match status" value="2"/>
</dbReference>
<feature type="domain" description="Thyroglobulin type-1" evidence="14">
    <location>
        <begin position="173"/>
        <end position="241"/>
    </location>
</feature>
<dbReference type="SMART" id="SM00280">
    <property type="entry name" value="KAZAL"/>
    <property type="match status" value="1"/>
</dbReference>
<keyword evidence="3" id="KW-0272">Extracellular matrix</keyword>
<dbReference type="GO" id="GO:0030198">
    <property type="term" value="P:extracellular matrix organization"/>
    <property type="evidence" value="ECO:0007669"/>
    <property type="project" value="TreeGrafter"/>
</dbReference>
<dbReference type="FunFam" id="4.10.800.10:FF:000004">
    <property type="entry name" value="SPARC-related modular calcium-binding protein 1"/>
    <property type="match status" value="1"/>
</dbReference>
<dbReference type="PANTHER" id="PTHR12352:SF21">
    <property type="entry name" value="SPARC-RELATED MODULAR CALCIUM-BINDING PROTEIN 2"/>
    <property type="match status" value="1"/>
</dbReference>
<feature type="domain" description="EF-hand" evidence="13">
    <location>
        <begin position="307"/>
        <end position="342"/>
    </location>
</feature>
<dbReference type="Pfam" id="PF10591">
    <property type="entry name" value="SPARC_Ca_bdg"/>
    <property type="match status" value="1"/>
</dbReference>
<dbReference type="GO" id="GO:0050840">
    <property type="term" value="F:extracellular matrix binding"/>
    <property type="evidence" value="ECO:0007669"/>
    <property type="project" value="TreeGrafter"/>
</dbReference>
<dbReference type="PROSITE" id="PS51162">
    <property type="entry name" value="THYROGLOBULIN_1_2"/>
    <property type="match status" value="2"/>
</dbReference>
<dbReference type="Gene3D" id="1.10.238.10">
    <property type="entry name" value="EF-hand"/>
    <property type="match status" value="1"/>
</dbReference>
<dbReference type="PROSITE" id="PS00484">
    <property type="entry name" value="THYROGLOBULIN_1_1"/>
    <property type="match status" value="2"/>
</dbReference>
<evidence type="ECO:0000256" key="1">
    <source>
        <dbReference type="ARBA" id="ARBA00004302"/>
    </source>
</evidence>
<dbReference type="AlphaFoldDB" id="A0A8C8SVH8"/>
<dbReference type="SUPFAM" id="SSF57610">
    <property type="entry name" value="Thyroglobulin type-1 domain"/>
    <property type="match status" value="2"/>
</dbReference>
<evidence type="ECO:0000256" key="10">
    <source>
        <dbReference type="ARBA" id="ARBA00023180"/>
    </source>
</evidence>
<dbReference type="Proteomes" id="UP000694393">
    <property type="component" value="Unplaced"/>
</dbReference>
<evidence type="ECO:0000256" key="9">
    <source>
        <dbReference type="ARBA" id="ARBA00023157"/>
    </source>
</evidence>
<dbReference type="InterPro" id="IPR036058">
    <property type="entry name" value="Kazal_dom_sf"/>
</dbReference>
<proteinExistence type="predicted"/>
<dbReference type="InterPro" id="IPR002048">
    <property type="entry name" value="EF_hand_dom"/>
</dbReference>
<dbReference type="Pfam" id="PF07648">
    <property type="entry name" value="Kazal_2"/>
    <property type="match status" value="1"/>
</dbReference>
<dbReference type="Ensembl" id="ENSPCET00000026485.1">
    <property type="protein sequence ID" value="ENSPCEP00000025629.1"/>
    <property type="gene ID" value="ENSPCEG00000019272.1"/>
</dbReference>
<dbReference type="FunFam" id="4.10.800.10:FF:000003">
    <property type="entry name" value="SPARC-related modular calcium-binding protein 2 isoform 1"/>
    <property type="match status" value="1"/>
</dbReference>
<feature type="disulfide bond" evidence="11">
    <location>
        <begin position="101"/>
        <end position="108"/>
    </location>
</feature>
<dbReference type="SUPFAM" id="SSF100895">
    <property type="entry name" value="Kazal-type serine protease inhibitors"/>
    <property type="match status" value="1"/>
</dbReference>
<evidence type="ECO:0000313" key="17">
    <source>
        <dbReference type="Proteomes" id="UP000694393"/>
    </source>
</evidence>
<evidence type="ECO:0000313" key="16">
    <source>
        <dbReference type="Ensembl" id="ENSPCEP00000025629.1"/>
    </source>
</evidence>
<dbReference type="InterPro" id="IPR000716">
    <property type="entry name" value="Thyroglobulin_1"/>
</dbReference>
<dbReference type="FunFam" id="1.10.238.10:FF:000076">
    <property type="entry name" value="SPARC-related modular calcium binding protein 1"/>
    <property type="match status" value="1"/>
</dbReference>
<evidence type="ECO:0000256" key="6">
    <source>
        <dbReference type="ARBA" id="ARBA00022737"/>
    </source>
</evidence>
<feature type="disulfide bond" evidence="11">
    <location>
        <begin position="211"/>
        <end position="218"/>
    </location>
</feature>
<dbReference type="InterPro" id="IPR018247">
    <property type="entry name" value="EF_Hand_1_Ca_BS"/>
</dbReference>
<keyword evidence="8" id="KW-0084">Basement membrane</keyword>
<dbReference type="InterPro" id="IPR011992">
    <property type="entry name" value="EF-hand-dom_pair"/>
</dbReference>
<dbReference type="InterPro" id="IPR051950">
    <property type="entry name" value="Dev_reg/Prot_inhib"/>
</dbReference>
<dbReference type="PANTHER" id="PTHR12352">
    <property type="entry name" value="SECRETED MODULAR CALCIUM-BINDING PROTEIN"/>
    <property type="match status" value="1"/>
</dbReference>
<dbReference type="InterPro" id="IPR002350">
    <property type="entry name" value="Kazal_dom"/>
</dbReference>
<feature type="domain" description="Thyroglobulin type-1" evidence="14">
    <location>
        <begin position="64"/>
        <end position="130"/>
    </location>
</feature>
<dbReference type="Gene3D" id="4.10.800.10">
    <property type="entry name" value="Thyroglobulin type-1"/>
    <property type="match status" value="2"/>
</dbReference>
<dbReference type="GO" id="GO:0005615">
    <property type="term" value="C:extracellular space"/>
    <property type="evidence" value="ECO:0007669"/>
    <property type="project" value="TreeGrafter"/>
</dbReference>
<dbReference type="PROSITE" id="PS00018">
    <property type="entry name" value="EF_HAND_1"/>
    <property type="match status" value="2"/>
</dbReference>
<evidence type="ECO:0000256" key="8">
    <source>
        <dbReference type="ARBA" id="ARBA00022869"/>
    </source>
</evidence>
<keyword evidence="6" id="KW-0677">Repeat</keyword>
<dbReference type="InterPro" id="IPR036857">
    <property type="entry name" value="Thyroglobulin_1_sf"/>
</dbReference>
<evidence type="ECO:0000259" key="14">
    <source>
        <dbReference type="PROSITE" id="PS51162"/>
    </source>
</evidence>
<evidence type="ECO:0000256" key="2">
    <source>
        <dbReference type="ARBA" id="ARBA00022525"/>
    </source>
</evidence>
<dbReference type="SUPFAM" id="SSF47473">
    <property type="entry name" value="EF-hand"/>
    <property type="match status" value="1"/>
</dbReference>
<comment type="subcellular location">
    <subcellularLocation>
        <location evidence="1">Secreted</location>
        <location evidence="1">Extracellular space</location>
        <location evidence="1">Extracellular matrix</location>
        <location evidence="1">Basement membrane</location>
    </subcellularLocation>
</comment>
<keyword evidence="9 11" id="KW-1015">Disulfide bond</keyword>
<evidence type="ECO:0000256" key="7">
    <source>
        <dbReference type="ARBA" id="ARBA00022837"/>
    </source>
</evidence>
<dbReference type="CDD" id="cd00104">
    <property type="entry name" value="KAZAL_FS"/>
    <property type="match status" value="1"/>
</dbReference>
<dbReference type="GO" id="GO:0005604">
    <property type="term" value="C:basement membrane"/>
    <property type="evidence" value="ECO:0007669"/>
    <property type="project" value="UniProtKB-SubCell"/>
</dbReference>
<dbReference type="InterPro" id="IPR037640">
    <property type="entry name" value="SMOC2_EC"/>
</dbReference>
<dbReference type="FunFam" id="3.30.60.30:FF:000012">
    <property type="entry name" value="SPARC-related modular calcium binding protein 1"/>
    <property type="match status" value="1"/>
</dbReference>
<evidence type="ECO:0000259" key="15">
    <source>
        <dbReference type="PROSITE" id="PS51465"/>
    </source>
</evidence>
<accession>A0A8C8SVH8</accession>
<evidence type="ECO:0000259" key="13">
    <source>
        <dbReference type="PROSITE" id="PS50222"/>
    </source>
</evidence>
<dbReference type="GO" id="GO:0005509">
    <property type="term" value="F:calcium ion binding"/>
    <property type="evidence" value="ECO:0007669"/>
    <property type="project" value="InterPro"/>
</dbReference>
<dbReference type="PROSITE" id="PS50222">
    <property type="entry name" value="EF_HAND_2"/>
    <property type="match status" value="1"/>
</dbReference>
<dbReference type="GO" id="GO:0008201">
    <property type="term" value="F:heparin binding"/>
    <property type="evidence" value="ECO:0007669"/>
    <property type="project" value="TreeGrafter"/>
</dbReference>
<feature type="disulfide bond" evidence="11">
    <location>
        <begin position="110"/>
        <end position="130"/>
    </location>
</feature>
<feature type="region of interest" description="Disordered" evidence="12">
    <location>
        <begin position="129"/>
        <end position="148"/>
    </location>
</feature>
<keyword evidence="10" id="KW-0325">Glycoprotein</keyword>